<dbReference type="EMBL" id="CAJNOQ010001332">
    <property type="protein sequence ID" value="CAF0887161.1"/>
    <property type="molecule type" value="Genomic_DNA"/>
</dbReference>
<dbReference type="PROSITE" id="PS50035">
    <property type="entry name" value="PLD"/>
    <property type="match status" value="2"/>
</dbReference>
<organism evidence="9 11">
    <name type="scientific">Didymodactylos carnosus</name>
    <dbReference type="NCBI Taxonomy" id="1234261"/>
    <lineage>
        <taxon>Eukaryota</taxon>
        <taxon>Metazoa</taxon>
        <taxon>Spiralia</taxon>
        <taxon>Gnathifera</taxon>
        <taxon>Rotifera</taxon>
        <taxon>Eurotatoria</taxon>
        <taxon>Bdelloidea</taxon>
        <taxon>Philodinida</taxon>
        <taxon>Philodinidae</taxon>
        <taxon>Didymodactylos</taxon>
    </lineage>
</organism>
<keyword evidence="4 6" id="KW-0442">Lipid degradation</keyword>
<comment type="catalytic activity">
    <reaction evidence="1 6">
        <text>a 1,2-diacyl-sn-glycero-3-phosphocholine + H2O = a 1,2-diacyl-sn-glycero-3-phosphate + choline + H(+)</text>
        <dbReference type="Rhea" id="RHEA:14445"/>
        <dbReference type="ChEBI" id="CHEBI:15354"/>
        <dbReference type="ChEBI" id="CHEBI:15377"/>
        <dbReference type="ChEBI" id="CHEBI:15378"/>
        <dbReference type="ChEBI" id="CHEBI:57643"/>
        <dbReference type="ChEBI" id="CHEBI:58608"/>
        <dbReference type="EC" id="3.1.4.4"/>
    </reaction>
</comment>
<keyword evidence="11" id="KW-1185">Reference proteome</keyword>
<evidence type="ECO:0000256" key="2">
    <source>
        <dbReference type="ARBA" id="ARBA00022737"/>
    </source>
</evidence>
<feature type="compositionally biased region" description="Basic and acidic residues" evidence="7">
    <location>
        <begin position="534"/>
        <end position="552"/>
    </location>
</feature>
<dbReference type="Proteomes" id="UP000663829">
    <property type="component" value="Unassembled WGS sequence"/>
</dbReference>
<evidence type="ECO:0000256" key="4">
    <source>
        <dbReference type="ARBA" id="ARBA00022963"/>
    </source>
</evidence>
<dbReference type="EMBL" id="CAJOBC010001332">
    <property type="protein sequence ID" value="CAF3672196.1"/>
    <property type="molecule type" value="Genomic_DNA"/>
</dbReference>
<gene>
    <name evidence="9" type="ORF">GPM918_LOCUS7924</name>
    <name evidence="10" type="ORF">SRO942_LOCUS7924</name>
</gene>
<reference evidence="9" key="1">
    <citation type="submission" date="2021-02" db="EMBL/GenBank/DDBJ databases">
        <authorList>
            <person name="Nowell W R."/>
        </authorList>
    </citation>
    <scope>NUCLEOTIDE SEQUENCE</scope>
</reference>
<dbReference type="Proteomes" id="UP000681722">
    <property type="component" value="Unassembled WGS sequence"/>
</dbReference>
<dbReference type="CDD" id="cd09141">
    <property type="entry name" value="PLDc_vPLD1_2_yPLD_like_2"/>
    <property type="match status" value="1"/>
</dbReference>
<evidence type="ECO:0000313" key="11">
    <source>
        <dbReference type="Proteomes" id="UP000663829"/>
    </source>
</evidence>
<evidence type="ECO:0000313" key="9">
    <source>
        <dbReference type="EMBL" id="CAF0887161.1"/>
    </source>
</evidence>
<dbReference type="PANTHER" id="PTHR18896">
    <property type="entry name" value="PHOSPHOLIPASE D"/>
    <property type="match status" value="1"/>
</dbReference>
<dbReference type="PANTHER" id="PTHR18896:SF76">
    <property type="entry name" value="PHOSPHOLIPASE"/>
    <property type="match status" value="1"/>
</dbReference>
<evidence type="ECO:0000313" key="10">
    <source>
        <dbReference type="EMBL" id="CAF3672196.1"/>
    </source>
</evidence>
<dbReference type="InterPro" id="IPR015679">
    <property type="entry name" value="PLipase_D_fam"/>
</dbReference>
<dbReference type="GO" id="GO:0009395">
    <property type="term" value="P:phospholipid catabolic process"/>
    <property type="evidence" value="ECO:0007669"/>
    <property type="project" value="TreeGrafter"/>
</dbReference>
<comment type="caution">
    <text evidence="9">The sequence shown here is derived from an EMBL/GenBank/DDBJ whole genome shotgun (WGS) entry which is preliminary data.</text>
</comment>
<dbReference type="SUPFAM" id="SSF64268">
    <property type="entry name" value="PX domain"/>
    <property type="match status" value="1"/>
</dbReference>
<dbReference type="GO" id="GO:0060627">
    <property type="term" value="P:regulation of vesicle-mediated transport"/>
    <property type="evidence" value="ECO:0007669"/>
    <property type="project" value="TreeGrafter"/>
</dbReference>
<dbReference type="InterPro" id="IPR016555">
    <property type="entry name" value="PLipase_D_euk"/>
</dbReference>
<evidence type="ECO:0000256" key="3">
    <source>
        <dbReference type="ARBA" id="ARBA00022801"/>
    </source>
</evidence>
<feature type="region of interest" description="Disordered" evidence="7">
    <location>
        <begin position="528"/>
        <end position="628"/>
    </location>
</feature>
<keyword evidence="3 6" id="KW-0378">Hydrolase</keyword>
<keyword evidence="2" id="KW-0677">Repeat</keyword>
<dbReference type="SMART" id="SM00155">
    <property type="entry name" value="PLDc"/>
    <property type="match status" value="2"/>
</dbReference>
<feature type="domain" description="PLD phosphodiesterase" evidence="8">
    <location>
        <begin position="478"/>
        <end position="505"/>
    </location>
</feature>
<dbReference type="PIRSF" id="PIRSF009376">
    <property type="entry name" value="Phospholipase_D_euk"/>
    <property type="match status" value="1"/>
</dbReference>
<evidence type="ECO:0000256" key="5">
    <source>
        <dbReference type="ARBA" id="ARBA00023098"/>
    </source>
</evidence>
<feature type="compositionally biased region" description="Polar residues" evidence="7">
    <location>
        <begin position="553"/>
        <end position="564"/>
    </location>
</feature>
<keyword evidence="5" id="KW-0443">Lipid metabolism</keyword>
<dbReference type="EC" id="3.1.4.4" evidence="6"/>
<dbReference type="Gene3D" id="2.30.29.30">
    <property type="entry name" value="Pleckstrin-homology domain (PH domain)/Phosphotyrosine-binding domain (PTB)"/>
    <property type="match status" value="1"/>
</dbReference>
<dbReference type="SUPFAM" id="SSF56024">
    <property type="entry name" value="Phospholipase D/nuclease"/>
    <property type="match status" value="2"/>
</dbReference>
<feature type="compositionally biased region" description="Basic and acidic residues" evidence="7">
    <location>
        <begin position="580"/>
        <end position="589"/>
    </location>
</feature>
<evidence type="ECO:0000256" key="1">
    <source>
        <dbReference type="ARBA" id="ARBA00000798"/>
    </source>
</evidence>
<dbReference type="GO" id="GO:0035556">
    <property type="term" value="P:intracellular signal transduction"/>
    <property type="evidence" value="ECO:0007669"/>
    <property type="project" value="InterPro"/>
</dbReference>
<dbReference type="GO" id="GO:0004630">
    <property type="term" value="F:phospholipase D activity"/>
    <property type="evidence" value="ECO:0007669"/>
    <property type="project" value="UniProtKB-UniRule"/>
</dbReference>
<dbReference type="Gene3D" id="3.30.1520.10">
    <property type="entry name" value="Phox-like domain"/>
    <property type="match status" value="1"/>
</dbReference>
<proteinExistence type="inferred from homology"/>
<comment type="similarity">
    <text evidence="6">Belongs to the phospholipase D family.</text>
</comment>
<name>A0A813YN77_9BILA</name>
<dbReference type="Gene3D" id="3.30.870.10">
    <property type="entry name" value="Endonuclease Chain A"/>
    <property type="match status" value="3"/>
</dbReference>
<accession>A0A813YN77</accession>
<dbReference type="OrthoDB" id="14911at2759"/>
<evidence type="ECO:0000256" key="7">
    <source>
        <dbReference type="SAM" id="MobiDB-lite"/>
    </source>
</evidence>
<evidence type="ECO:0000256" key="6">
    <source>
        <dbReference type="PIRNR" id="PIRNR009376"/>
    </source>
</evidence>
<feature type="compositionally biased region" description="Basic residues" evidence="7">
    <location>
        <begin position="605"/>
        <end position="622"/>
    </location>
</feature>
<dbReference type="Pfam" id="PF00614">
    <property type="entry name" value="PLDc"/>
    <property type="match status" value="1"/>
</dbReference>
<feature type="domain" description="PLD phosphodiesterase" evidence="8">
    <location>
        <begin position="898"/>
        <end position="925"/>
    </location>
</feature>
<dbReference type="InterPro" id="IPR036871">
    <property type="entry name" value="PX_dom_sf"/>
</dbReference>
<dbReference type="GO" id="GO:0035091">
    <property type="term" value="F:phosphatidylinositol binding"/>
    <property type="evidence" value="ECO:0007669"/>
    <property type="project" value="InterPro"/>
</dbReference>
<sequence length="1086" mass="126098">MSSETATTNNNTQIHADDGILALVQNTLHTGAGSNAHLTLDHRHHVEYLPLILSKTTTTTNNDEKTVAPSDKKSIIGTLISASQRNIVKFEIGEKFSLDHVYCKDNRPLVPGIPIRVKSIEAERVYDVTSVTEVIYPYLYSINLEYGTSHEWTVYKRYKQFHKLHKSLVKYIEDQTGESIEDLNELQEGNEDRPCFPTRNDRLAFINEHNIDQRCTGFLEISYLTFVHGLGDSSKESFLLKRLAREEYRGWKLIYHIPFLFDKCKFGRENWFVVKDTYLAYISPNTAAVRWPMLVDSSFQIETDIKHVRTKHGIKIKNSQRPLILKCKNRYQKDEWSDKLEELRLKNEATFCAQNSYGSFVPMRRQQKGHWFINGKDYMEAVAKALLQAKEEIFITDWWLSPELWLVRPSDNPLHRLDNLIGHKANEGVRVYIMLFKEIEKALGINSAYSERILTSKNKNMIKVIRHPDHYLVDGTDNFWSHHEKCVIIDQKLAFVGGVDLCYGRWDDDEMRLVDLGSDNIVELKTAEELEAEDAQKARDESSKGQPSKDTDNLTSDTDANSKTAEIPVPAPQTLLLTKTTKDQSKEQKSNNIIDFDDDDDKKEKKQKKKLKTQRKMMKKAHRQEENPVDENELLIEEEETKVAASGGAARYFIGKDYSNSYEKDFEKLDKYDEDYISRQKEARMPWHDEALVVSGEVARDAARHFIQRWNIHKHQKYLFDDSYPFLLPKTYDNKNELIVDNWKEFLGTEPITINAQFVRSSCLWSAGIKVTEKSIQNAYFTLIDAAKYFIYIENQFFVTIAEHKEVHNLIGDALYRRILRAHTVKEKFRVYVVIPLIPGFNTQNAVDAVIYFTQRSIAKGPNSLYKRLEKQGIKPEEYISFFGMRGHDILMGRLITEIIYIHSKLMIVDDKWAICGSANINDRSMEGCRDSEIAIVIEDEAEMIDTTFNGQSVKVGKFCSNWRKKLFRMMLGILKENPDNISVDDPISDEFYNMFRHIAHQNTLIYENVFLTIPTDRIRNQERDLDNYRFLPKLALKEPLKAYEEVKQIKGLVVDYSIYFKDEDENYLPTITSGGEGWVPNIVWT</sequence>
<protein>
    <recommendedName>
        <fullName evidence="6">Phospholipase</fullName>
        <ecNumber evidence="6">3.1.4.4</ecNumber>
    </recommendedName>
</protein>
<dbReference type="InterPro" id="IPR025202">
    <property type="entry name" value="PLD-like_dom"/>
</dbReference>
<evidence type="ECO:0000259" key="8">
    <source>
        <dbReference type="PROSITE" id="PS50035"/>
    </source>
</evidence>
<dbReference type="InterPro" id="IPR011993">
    <property type="entry name" value="PH-like_dom_sf"/>
</dbReference>
<dbReference type="Pfam" id="PF13091">
    <property type="entry name" value="PLDc_2"/>
    <property type="match status" value="1"/>
</dbReference>
<dbReference type="InterPro" id="IPR001736">
    <property type="entry name" value="PLipase_D/transphosphatidylase"/>
</dbReference>
<dbReference type="AlphaFoldDB" id="A0A813YN77"/>
<dbReference type="GO" id="GO:0006654">
    <property type="term" value="P:phosphatidic acid biosynthetic process"/>
    <property type="evidence" value="ECO:0007669"/>
    <property type="project" value="InterPro"/>
</dbReference>